<evidence type="ECO:0000256" key="5">
    <source>
        <dbReference type="ARBA" id="ARBA00022984"/>
    </source>
</evidence>
<keyword evidence="5" id="KW-0573">Peptidoglycan synthesis</keyword>
<dbReference type="PANTHER" id="PTHR21581">
    <property type="entry name" value="D-ALANYL-D-ALANINE CARBOXYPEPTIDASE"/>
    <property type="match status" value="1"/>
</dbReference>
<keyword evidence="2 8" id="KW-0732">Signal</keyword>
<evidence type="ECO:0000259" key="9">
    <source>
        <dbReference type="Pfam" id="PF00768"/>
    </source>
</evidence>
<proteinExistence type="inferred from homology"/>
<evidence type="ECO:0000256" key="2">
    <source>
        <dbReference type="ARBA" id="ARBA00022729"/>
    </source>
</evidence>
<evidence type="ECO:0000256" key="8">
    <source>
        <dbReference type="SAM" id="SignalP"/>
    </source>
</evidence>
<dbReference type="InterPro" id="IPR012338">
    <property type="entry name" value="Beta-lactam/transpept-like"/>
</dbReference>
<comment type="similarity">
    <text evidence="1 7">Belongs to the peptidase S11 family.</text>
</comment>
<feature type="domain" description="Peptidase S11 D-alanyl-D-alanine carboxypeptidase A N-terminal" evidence="9">
    <location>
        <begin position="33"/>
        <end position="258"/>
    </location>
</feature>
<gene>
    <name evidence="10" type="ORF">EYC87_10650</name>
</gene>
<dbReference type="PANTHER" id="PTHR21581:SF26">
    <property type="entry name" value="D-ALANYL-D-ALANINE ENDOPEPTIDASE"/>
    <property type="match status" value="1"/>
</dbReference>
<dbReference type="NCBIfam" id="NF008668">
    <property type="entry name" value="PRK11669.1"/>
    <property type="match status" value="1"/>
</dbReference>
<keyword evidence="3" id="KW-0378">Hydrolase</keyword>
<dbReference type="Proteomes" id="UP001143307">
    <property type="component" value="Unassembled WGS sequence"/>
</dbReference>
<evidence type="ECO:0000256" key="3">
    <source>
        <dbReference type="ARBA" id="ARBA00022801"/>
    </source>
</evidence>
<dbReference type="Pfam" id="PF00768">
    <property type="entry name" value="Peptidase_S11"/>
    <property type="match status" value="1"/>
</dbReference>
<accession>A0ABT3SVU0</accession>
<sequence>MGIAKTFFVAATFLAAASSVIAGTSKFTDLPGNPDLKSASAIVLDESGNLIYGKDVDTVRPIASITKLMTAMVVLDSGIGLDEKVTITKEDRDLIRLTGSRLEYGATLSRREMILLALMSSENRAATALGRTYPGGMENFLVHMNRKARALGMTNSHFADPAGLKKENVSTAADLAKMVTAAEEYALITEATTTRRKDVYPYKGRGNLTYGNTNRLLKNASWDIELSKTGYINEAGRCLVMQANIEGEDVSIVLLNSFGKLTPYGDSNRLRKWMLANS</sequence>
<dbReference type="Gene3D" id="3.40.710.10">
    <property type="entry name" value="DD-peptidase/beta-lactamase superfamily"/>
    <property type="match status" value="1"/>
</dbReference>
<name>A0ABT3SVU0_9GAMM</name>
<evidence type="ECO:0000256" key="4">
    <source>
        <dbReference type="ARBA" id="ARBA00022960"/>
    </source>
</evidence>
<evidence type="ECO:0000256" key="1">
    <source>
        <dbReference type="ARBA" id="ARBA00007164"/>
    </source>
</evidence>
<dbReference type="InterPro" id="IPR001967">
    <property type="entry name" value="Peptidase_S11_N"/>
</dbReference>
<reference evidence="10" key="1">
    <citation type="submission" date="2019-02" db="EMBL/GenBank/DDBJ databases">
        <authorList>
            <person name="Li S.-H."/>
        </authorList>
    </citation>
    <scope>NUCLEOTIDE SEQUENCE</scope>
    <source>
        <strain evidence="10">IMCC8485</strain>
    </source>
</reference>
<evidence type="ECO:0000313" key="11">
    <source>
        <dbReference type="Proteomes" id="UP001143307"/>
    </source>
</evidence>
<feature type="chain" id="PRO_5046703864" evidence="8">
    <location>
        <begin position="23"/>
        <end position="278"/>
    </location>
</feature>
<keyword evidence="6" id="KW-0961">Cell wall biogenesis/degradation</keyword>
<dbReference type="RefSeq" id="WP_279252855.1">
    <property type="nucleotide sequence ID" value="NZ_SHNP01000003.1"/>
</dbReference>
<dbReference type="InterPro" id="IPR018044">
    <property type="entry name" value="Peptidase_S11"/>
</dbReference>
<organism evidence="10 11">
    <name type="scientific">Candidatus Seongchinamella marina</name>
    <dbReference type="NCBI Taxonomy" id="2518990"/>
    <lineage>
        <taxon>Bacteria</taxon>
        <taxon>Pseudomonadati</taxon>
        <taxon>Pseudomonadota</taxon>
        <taxon>Gammaproteobacteria</taxon>
        <taxon>Cellvibrionales</taxon>
        <taxon>Halieaceae</taxon>
        <taxon>Seongchinamella</taxon>
    </lineage>
</organism>
<comment type="caution">
    <text evidence="10">The sequence shown here is derived from an EMBL/GenBank/DDBJ whole genome shotgun (WGS) entry which is preliminary data.</text>
</comment>
<keyword evidence="4" id="KW-0133">Cell shape</keyword>
<evidence type="ECO:0000256" key="6">
    <source>
        <dbReference type="ARBA" id="ARBA00023316"/>
    </source>
</evidence>
<protein>
    <submittedName>
        <fullName evidence="10">D-alanyl-D-alanine endopeptidase</fullName>
    </submittedName>
</protein>
<evidence type="ECO:0000256" key="7">
    <source>
        <dbReference type="RuleBase" id="RU004016"/>
    </source>
</evidence>
<dbReference type="SUPFAM" id="SSF56601">
    <property type="entry name" value="beta-lactamase/transpeptidase-like"/>
    <property type="match status" value="1"/>
</dbReference>
<keyword evidence="11" id="KW-1185">Reference proteome</keyword>
<evidence type="ECO:0000313" key="10">
    <source>
        <dbReference type="EMBL" id="MCX2974040.1"/>
    </source>
</evidence>
<dbReference type="PRINTS" id="PR00725">
    <property type="entry name" value="DADACBPTASE1"/>
</dbReference>
<feature type="signal peptide" evidence="8">
    <location>
        <begin position="1"/>
        <end position="22"/>
    </location>
</feature>
<dbReference type="EMBL" id="SHNP01000003">
    <property type="protein sequence ID" value="MCX2974040.1"/>
    <property type="molecule type" value="Genomic_DNA"/>
</dbReference>